<dbReference type="InterPro" id="IPR026336">
    <property type="entry name" value="PdeM-like"/>
</dbReference>
<dbReference type="InterPro" id="IPR029052">
    <property type="entry name" value="Metallo-depent_PP-like"/>
</dbReference>
<protein>
    <submittedName>
        <fullName evidence="1">Ligase-associated DNA damage response endonuclease PdeM</fullName>
        <ecNumber evidence="1">3.1.-.-</ecNumber>
    </submittedName>
</protein>
<keyword evidence="1" id="KW-0540">Nuclease</keyword>
<dbReference type="NCBIfam" id="TIGR04123">
    <property type="entry name" value="P_estr_lig_assc"/>
    <property type="match status" value="1"/>
</dbReference>
<proteinExistence type="predicted"/>
<organism evidence="1 2">
    <name type="scientific">Alsobacter ponti</name>
    <dbReference type="NCBI Taxonomy" id="2962936"/>
    <lineage>
        <taxon>Bacteria</taxon>
        <taxon>Pseudomonadati</taxon>
        <taxon>Pseudomonadota</taxon>
        <taxon>Alphaproteobacteria</taxon>
        <taxon>Hyphomicrobiales</taxon>
        <taxon>Alsobacteraceae</taxon>
        <taxon>Alsobacter</taxon>
    </lineage>
</organism>
<dbReference type="PIRSF" id="PIRSF000887">
    <property type="entry name" value="Pesterase_MJ0037"/>
    <property type="match status" value="1"/>
</dbReference>
<evidence type="ECO:0000313" key="1">
    <source>
        <dbReference type="EMBL" id="MCP8940000.1"/>
    </source>
</evidence>
<gene>
    <name evidence="1" type="primary">pdeM</name>
    <name evidence="1" type="ORF">NK718_15850</name>
</gene>
<keyword evidence="1" id="KW-0436">Ligase</keyword>
<comment type="caution">
    <text evidence="1">The sequence shown here is derived from an EMBL/GenBank/DDBJ whole genome shotgun (WGS) entry which is preliminary data.</text>
</comment>
<dbReference type="SUPFAM" id="SSF56300">
    <property type="entry name" value="Metallo-dependent phosphatases"/>
    <property type="match status" value="1"/>
</dbReference>
<sequence length="239" mass="25242">MNARAGFSVEVEAVPVTGLVRVGGRDFVADPSGALVLPEESALLVADLHLEKGSAFAERGQMLPPYDSRQTLAALSLVLLRYRPRTVIVLGDSLHDRRALRRIAPDDLASLSAMQVGADWIWLTGNHDPVIPAALGGEMRASATLGGVTLRHEPGPAGAGPEIAGHLHPAGKVRLSGRSVRRRCFVSDGARCVMPAFGAYAGGLNLLDAAFRPLFPAGFTAHMLGEARVYAIAGDRLAR</sequence>
<dbReference type="GO" id="GO:0004519">
    <property type="term" value="F:endonuclease activity"/>
    <property type="evidence" value="ECO:0007669"/>
    <property type="project" value="UniProtKB-KW"/>
</dbReference>
<dbReference type="GO" id="GO:0016874">
    <property type="term" value="F:ligase activity"/>
    <property type="evidence" value="ECO:0007669"/>
    <property type="project" value="UniProtKB-KW"/>
</dbReference>
<dbReference type="InterPro" id="IPR024173">
    <property type="entry name" value="Pesterase_MJ0037-like"/>
</dbReference>
<dbReference type="Proteomes" id="UP001205890">
    <property type="component" value="Unassembled WGS sequence"/>
</dbReference>
<keyword evidence="2" id="KW-1185">Reference proteome</keyword>
<accession>A0ABT1LES2</accession>
<dbReference type="PANTHER" id="PTHR39323:SF1">
    <property type="entry name" value="BLR1149 PROTEIN"/>
    <property type="match status" value="1"/>
</dbReference>
<keyword evidence="1" id="KW-0255">Endonuclease</keyword>
<name>A0ABT1LES2_9HYPH</name>
<dbReference type="EMBL" id="JANCLU010000016">
    <property type="protein sequence ID" value="MCP8940000.1"/>
    <property type="molecule type" value="Genomic_DNA"/>
</dbReference>
<keyword evidence="1" id="KW-0378">Hydrolase</keyword>
<reference evidence="1 2" key="1">
    <citation type="submission" date="2022-07" db="EMBL/GenBank/DDBJ databases">
        <authorList>
            <person name="Li W.-J."/>
            <person name="Deng Q.-Q."/>
        </authorList>
    </citation>
    <scope>NUCLEOTIDE SEQUENCE [LARGE SCALE GENOMIC DNA]</scope>
    <source>
        <strain evidence="1 2">SYSU M60028</strain>
    </source>
</reference>
<dbReference type="EC" id="3.1.-.-" evidence="1"/>
<dbReference type="GO" id="GO:0016787">
    <property type="term" value="F:hydrolase activity"/>
    <property type="evidence" value="ECO:0007669"/>
    <property type="project" value="UniProtKB-KW"/>
</dbReference>
<evidence type="ECO:0000313" key="2">
    <source>
        <dbReference type="Proteomes" id="UP001205890"/>
    </source>
</evidence>
<dbReference type="PANTHER" id="PTHR39323">
    <property type="entry name" value="BLR1149 PROTEIN"/>
    <property type="match status" value="1"/>
</dbReference>